<sequence length="108" mass="11515">MHLANATRTRLGSREKGGGKWLGGVGLGVPRSPARRRLPGALTAAPAGGSFCPRASESGPGERPRRCPPPAGWARPDGRDADLEGARARGREARSKERSGWRKPLERI</sequence>
<comment type="caution">
    <text evidence="2">The sequence shown here is derived from an EMBL/GenBank/DDBJ whole genome shotgun (WGS) entry which is preliminary data.</text>
</comment>
<dbReference type="EMBL" id="VBQZ03000025">
    <property type="protein sequence ID" value="MXQ85308.1"/>
    <property type="molecule type" value="Genomic_DNA"/>
</dbReference>
<gene>
    <name evidence="2" type="ORF">E5288_WYG014414</name>
</gene>
<feature type="compositionally biased region" description="Basic and acidic residues" evidence="1">
    <location>
        <begin position="76"/>
        <end position="108"/>
    </location>
</feature>
<feature type="compositionally biased region" description="Polar residues" evidence="1">
    <location>
        <begin position="1"/>
        <end position="10"/>
    </location>
</feature>
<organism evidence="2 3">
    <name type="scientific">Bos mutus</name>
    <name type="common">wild yak</name>
    <dbReference type="NCBI Taxonomy" id="72004"/>
    <lineage>
        <taxon>Eukaryota</taxon>
        <taxon>Metazoa</taxon>
        <taxon>Chordata</taxon>
        <taxon>Craniata</taxon>
        <taxon>Vertebrata</taxon>
        <taxon>Euteleostomi</taxon>
        <taxon>Mammalia</taxon>
        <taxon>Eutheria</taxon>
        <taxon>Laurasiatheria</taxon>
        <taxon>Artiodactyla</taxon>
        <taxon>Ruminantia</taxon>
        <taxon>Pecora</taxon>
        <taxon>Bovidae</taxon>
        <taxon>Bovinae</taxon>
        <taxon>Bos</taxon>
    </lineage>
</organism>
<dbReference type="Proteomes" id="UP000322234">
    <property type="component" value="Unassembled WGS sequence"/>
</dbReference>
<proteinExistence type="predicted"/>
<feature type="compositionally biased region" description="Low complexity" evidence="1">
    <location>
        <begin position="39"/>
        <end position="49"/>
    </location>
</feature>
<accession>A0A6B0R535</accession>
<feature type="region of interest" description="Disordered" evidence="1">
    <location>
        <begin position="1"/>
        <end position="108"/>
    </location>
</feature>
<evidence type="ECO:0000313" key="2">
    <source>
        <dbReference type="EMBL" id="MXQ85308.1"/>
    </source>
</evidence>
<keyword evidence="3" id="KW-1185">Reference proteome</keyword>
<evidence type="ECO:0000256" key="1">
    <source>
        <dbReference type="SAM" id="MobiDB-lite"/>
    </source>
</evidence>
<dbReference type="AlphaFoldDB" id="A0A6B0R535"/>
<reference evidence="2" key="1">
    <citation type="submission" date="2019-10" db="EMBL/GenBank/DDBJ databases">
        <title>The sequence and de novo assembly of the wild yak genome.</title>
        <authorList>
            <person name="Liu Y."/>
        </authorList>
    </citation>
    <scope>NUCLEOTIDE SEQUENCE [LARGE SCALE GENOMIC DNA]</scope>
    <source>
        <strain evidence="2">WY2019</strain>
    </source>
</reference>
<evidence type="ECO:0000313" key="3">
    <source>
        <dbReference type="Proteomes" id="UP000322234"/>
    </source>
</evidence>
<protein>
    <submittedName>
        <fullName evidence="2">Uncharacterized protein</fullName>
    </submittedName>
</protein>
<name>A0A6B0R535_9CETA</name>